<dbReference type="Gene3D" id="1.10.60.30">
    <property type="entry name" value="PSPTO4464-like domains"/>
    <property type="match status" value="2"/>
</dbReference>
<dbReference type="EMBL" id="JBJKBG010000006">
    <property type="protein sequence ID" value="KAL3733327.1"/>
    <property type="molecule type" value="Genomic_DNA"/>
</dbReference>
<organism evidence="2 3">
    <name type="scientific">Eucalyptus globulus</name>
    <name type="common">Tasmanian blue gum</name>
    <dbReference type="NCBI Taxonomy" id="34317"/>
    <lineage>
        <taxon>Eukaryota</taxon>
        <taxon>Viridiplantae</taxon>
        <taxon>Streptophyta</taxon>
        <taxon>Embryophyta</taxon>
        <taxon>Tracheophyta</taxon>
        <taxon>Spermatophyta</taxon>
        <taxon>Magnoliopsida</taxon>
        <taxon>eudicotyledons</taxon>
        <taxon>Gunneridae</taxon>
        <taxon>Pentapetalae</taxon>
        <taxon>rosids</taxon>
        <taxon>malvids</taxon>
        <taxon>Myrtales</taxon>
        <taxon>Myrtaceae</taxon>
        <taxon>Myrtoideae</taxon>
        <taxon>Eucalypteae</taxon>
        <taxon>Eucalyptus</taxon>
    </lineage>
</organism>
<comment type="caution">
    <text evidence="2">The sequence shown here is derived from an EMBL/GenBank/DDBJ whole genome shotgun (WGS) entry which is preliminary data.</text>
</comment>
<dbReference type="InterPro" id="IPR023153">
    <property type="entry name" value="DarP_sf"/>
</dbReference>
<sequence>MAQLVRPLRLWPRLHRHHHRHRCRHHLPSSPLSLSSFGTTSHHHQHHPPRHSLFPTVVPSSHREVHYRPRGPRFPNAAAPEAYDPREGGGGGGGGGGSGGGSESDSDSDGKKSRNQKKREARRAVRWGMELASFSNPQIKRILRVASPEQEVLDALMLAKRLGPDIREGKRRQFNYIGKLLRDVEPELMDALIEATKEGDHSRLQALSVSAALVGGDDDEGEEDFEEEHEEEEEESSEHASIASRWFDGLISKDNEITNEVYSIHTVDFDRQELRKLVRNVQSIQEQPAATDENEREASIALLRAQKSLTRFLRNLARQLHGSDIWLHS</sequence>
<evidence type="ECO:0000256" key="1">
    <source>
        <dbReference type="SAM" id="MobiDB-lite"/>
    </source>
</evidence>
<dbReference type="AlphaFoldDB" id="A0ABD3K6B8"/>
<feature type="compositionally biased region" description="Acidic residues" evidence="1">
    <location>
        <begin position="216"/>
        <end position="236"/>
    </location>
</feature>
<dbReference type="CDD" id="cd16331">
    <property type="entry name" value="YjgA-like"/>
    <property type="match status" value="1"/>
</dbReference>
<feature type="compositionally biased region" description="Basic residues" evidence="1">
    <location>
        <begin position="113"/>
        <end position="124"/>
    </location>
</feature>
<dbReference type="Pfam" id="PF04751">
    <property type="entry name" value="DarP"/>
    <property type="match status" value="1"/>
</dbReference>
<dbReference type="InterPro" id="IPR006839">
    <property type="entry name" value="DarP"/>
</dbReference>
<evidence type="ECO:0000313" key="3">
    <source>
        <dbReference type="Proteomes" id="UP001634007"/>
    </source>
</evidence>
<dbReference type="Proteomes" id="UP001634007">
    <property type="component" value="Unassembled WGS sequence"/>
</dbReference>
<gene>
    <name evidence="2" type="ORF">ACJRO7_022800</name>
</gene>
<dbReference type="SUPFAM" id="SSF158710">
    <property type="entry name" value="PSPTO4464-like"/>
    <property type="match status" value="1"/>
</dbReference>
<dbReference type="PANTHER" id="PTHR36898">
    <property type="entry name" value="OSJNBB0026I12.6 PROTEIN"/>
    <property type="match status" value="1"/>
</dbReference>
<proteinExistence type="predicted"/>
<dbReference type="PANTHER" id="PTHR36898:SF1">
    <property type="entry name" value="OS04G0250700 PROTEIN"/>
    <property type="match status" value="1"/>
</dbReference>
<keyword evidence="3" id="KW-1185">Reference proteome</keyword>
<evidence type="ECO:0000313" key="2">
    <source>
        <dbReference type="EMBL" id="KAL3733327.1"/>
    </source>
</evidence>
<feature type="compositionally biased region" description="Basic residues" evidence="1">
    <location>
        <begin position="41"/>
        <end position="50"/>
    </location>
</feature>
<feature type="region of interest" description="Disordered" evidence="1">
    <location>
        <begin position="213"/>
        <end position="240"/>
    </location>
</feature>
<protein>
    <submittedName>
        <fullName evidence="2">Uncharacterized protein</fullName>
    </submittedName>
</protein>
<reference evidence="2 3" key="1">
    <citation type="submission" date="2024-11" db="EMBL/GenBank/DDBJ databases">
        <title>Chromosome-level genome assembly of Eucalyptus globulus Labill. provides insights into its genome evolution.</title>
        <authorList>
            <person name="Li X."/>
        </authorList>
    </citation>
    <scope>NUCLEOTIDE SEQUENCE [LARGE SCALE GENOMIC DNA]</scope>
    <source>
        <strain evidence="2">CL2024</strain>
        <tissue evidence="2">Fresh tender leaves</tissue>
    </source>
</reference>
<feature type="compositionally biased region" description="Gly residues" evidence="1">
    <location>
        <begin position="88"/>
        <end position="102"/>
    </location>
</feature>
<accession>A0ABD3K6B8</accession>
<feature type="region of interest" description="Disordered" evidence="1">
    <location>
        <begin position="34"/>
        <end position="124"/>
    </location>
</feature>
<name>A0ABD3K6B8_EUCGL</name>